<sequence length="550" mass="60782">MAEALVEFLKNLDIKKGLRVLEIPGHADALLGSSPWRKEIIVAIANLSGLKELTLKGQYHTPAYMELLTEFTHDLPLELHFLHVSSSHWQDGDVLFDITRVFPGGHFSRGSLQRLEGTFTLPSSISNDVRNLAQFSGLEVLEIHHNTVCNIEDYFWPFPSLHTLSFVSSAELDPQGDTNMHIRKPTERGSLDPESARTRDLARWRVLKTLKGSVRQLSLLKDSLLRHVAIDTLELTVDLPKDVGGQAGADMPEPTVDSAKDVHVMEQVDMLETLLQTVLISHGPPRTLRLRALTVVKGEKLFIEPLAACLKGVSGIVESHSRAHATDARSGHPRQPWDALEIEVVSTGTQPTVDSVATILVSSIPVLLCFGQCEVWSLKNETCGQDRLRYGPGDFVKAVLACRGERHTNISVHSRILRPGDHIENVLLTDLHDPDISLKQRIAGEIQLNTDPAKRDRESQNDMRTAAADLMEALGEAAPPMRLKLDAWVPIVDAGRHTVVAHQWTEPNCATYKARRPQASSLSDESDVSREGEPLLTDGSEGSDIDMSDD</sequence>
<evidence type="ECO:0000313" key="2">
    <source>
        <dbReference type="EMBL" id="OJT14260.1"/>
    </source>
</evidence>
<keyword evidence="3" id="KW-1185">Reference proteome</keyword>
<evidence type="ECO:0000313" key="3">
    <source>
        <dbReference type="Proteomes" id="UP000184267"/>
    </source>
</evidence>
<name>A0A1M2W395_TRAPU</name>
<gene>
    <name evidence="2" type="ORF">TRAPUB_9202</name>
</gene>
<dbReference type="Proteomes" id="UP000184267">
    <property type="component" value="Unassembled WGS sequence"/>
</dbReference>
<reference evidence="2 3" key="1">
    <citation type="submission" date="2016-10" db="EMBL/GenBank/DDBJ databases">
        <title>Genome sequence of the basidiomycete white-rot fungus Trametes pubescens.</title>
        <authorList>
            <person name="Makela M.R."/>
            <person name="Granchi Z."/>
            <person name="Peng M."/>
            <person name="De Vries R.P."/>
            <person name="Grigoriev I."/>
            <person name="Riley R."/>
            <person name="Hilden K."/>
        </authorList>
    </citation>
    <scope>NUCLEOTIDE SEQUENCE [LARGE SCALE GENOMIC DNA]</scope>
    <source>
        <strain evidence="2 3">FBCC735</strain>
    </source>
</reference>
<comment type="caution">
    <text evidence="2">The sequence shown here is derived from an EMBL/GenBank/DDBJ whole genome shotgun (WGS) entry which is preliminary data.</text>
</comment>
<accession>A0A1M2W395</accession>
<feature type="compositionally biased region" description="Acidic residues" evidence="1">
    <location>
        <begin position="541"/>
        <end position="550"/>
    </location>
</feature>
<organism evidence="2 3">
    <name type="scientific">Trametes pubescens</name>
    <name type="common">White-rot fungus</name>
    <dbReference type="NCBI Taxonomy" id="154538"/>
    <lineage>
        <taxon>Eukaryota</taxon>
        <taxon>Fungi</taxon>
        <taxon>Dikarya</taxon>
        <taxon>Basidiomycota</taxon>
        <taxon>Agaricomycotina</taxon>
        <taxon>Agaricomycetes</taxon>
        <taxon>Polyporales</taxon>
        <taxon>Polyporaceae</taxon>
        <taxon>Trametes</taxon>
    </lineage>
</organism>
<dbReference type="AlphaFoldDB" id="A0A1M2W395"/>
<dbReference type="EMBL" id="MNAD01000311">
    <property type="protein sequence ID" value="OJT14260.1"/>
    <property type="molecule type" value="Genomic_DNA"/>
</dbReference>
<proteinExistence type="predicted"/>
<feature type="region of interest" description="Disordered" evidence="1">
    <location>
        <begin position="512"/>
        <end position="550"/>
    </location>
</feature>
<dbReference type="SUPFAM" id="SSF52047">
    <property type="entry name" value="RNI-like"/>
    <property type="match status" value="1"/>
</dbReference>
<protein>
    <submittedName>
        <fullName evidence="2">Uncharacterized protein</fullName>
    </submittedName>
</protein>
<evidence type="ECO:0000256" key="1">
    <source>
        <dbReference type="SAM" id="MobiDB-lite"/>
    </source>
</evidence>